<dbReference type="InterPro" id="IPR024079">
    <property type="entry name" value="MetalloPept_cat_dom_sf"/>
</dbReference>
<gene>
    <name evidence="2" type="ORF">HPB48_008966</name>
</gene>
<dbReference type="InterPro" id="IPR042089">
    <property type="entry name" value="Peptidase_M13_dom_2"/>
</dbReference>
<dbReference type="AlphaFoldDB" id="A0A9J6G2R7"/>
<organism evidence="2 3">
    <name type="scientific">Haemaphysalis longicornis</name>
    <name type="common">Bush tick</name>
    <dbReference type="NCBI Taxonomy" id="44386"/>
    <lineage>
        <taxon>Eukaryota</taxon>
        <taxon>Metazoa</taxon>
        <taxon>Ecdysozoa</taxon>
        <taxon>Arthropoda</taxon>
        <taxon>Chelicerata</taxon>
        <taxon>Arachnida</taxon>
        <taxon>Acari</taxon>
        <taxon>Parasitiformes</taxon>
        <taxon>Ixodida</taxon>
        <taxon>Ixodoidea</taxon>
        <taxon>Ixodidae</taxon>
        <taxon>Haemaphysalinae</taxon>
        <taxon>Haemaphysalis</taxon>
    </lineage>
</organism>
<keyword evidence="1" id="KW-0472">Membrane</keyword>
<evidence type="ECO:0000256" key="1">
    <source>
        <dbReference type="SAM" id="Phobius"/>
    </source>
</evidence>
<keyword evidence="1" id="KW-1133">Transmembrane helix</keyword>
<dbReference type="OrthoDB" id="10583282at2759"/>
<evidence type="ECO:0000313" key="2">
    <source>
        <dbReference type="EMBL" id="KAH9372734.1"/>
    </source>
</evidence>
<evidence type="ECO:0008006" key="4">
    <source>
        <dbReference type="Google" id="ProtNLM"/>
    </source>
</evidence>
<comment type="caution">
    <text evidence="2">The sequence shown here is derived from an EMBL/GenBank/DDBJ whole genome shotgun (WGS) entry which is preliminary data.</text>
</comment>
<accession>A0A9J6G2R7</accession>
<dbReference type="Gene3D" id="1.10.1380.10">
    <property type="entry name" value="Neutral endopeptidase , domain2"/>
    <property type="match status" value="1"/>
</dbReference>
<reference evidence="2 3" key="1">
    <citation type="journal article" date="2020" name="Cell">
        <title>Large-Scale Comparative Analyses of Tick Genomes Elucidate Their Genetic Diversity and Vector Capacities.</title>
        <authorList>
            <consortium name="Tick Genome and Microbiome Consortium (TIGMIC)"/>
            <person name="Jia N."/>
            <person name="Wang J."/>
            <person name="Shi W."/>
            <person name="Du L."/>
            <person name="Sun Y."/>
            <person name="Zhan W."/>
            <person name="Jiang J.F."/>
            <person name="Wang Q."/>
            <person name="Zhang B."/>
            <person name="Ji P."/>
            <person name="Bell-Sakyi L."/>
            <person name="Cui X.M."/>
            <person name="Yuan T.T."/>
            <person name="Jiang B.G."/>
            <person name="Yang W.F."/>
            <person name="Lam T.T."/>
            <person name="Chang Q.C."/>
            <person name="Ding S.J."/>
            <person name="Wang X.J."/>
            <person name="Zhu J.G."/>
            <person name="Ruan X.D."/>
            <person name="Zhao L."/>
            <person name="Wei J.T."/>
            <person name="Ye R.Z."/>
            <person name="Que T.C."/>
            <person name="Du C.H."/>
            <person name="Zhou Y.H."/>
            <person name="Cheng J.X."/>
            <person name="Dai P.F."/>
            <person name="Guo W.B."/>
            <person name="Han X.H."/>
            <person name="Huang E.J."/>
            <person name="Li L.F."/>
            <person name="Wei W."/>
            <person name="Gao Y.C."/>
            <person name="Liu J.Z."/>
            <person name="Shao H.Z."/>
            <person name="Wang X."/>
            <person name="Wang C.C."/>
            <person name="Yang T.C."/>
            <person name="Huo Q.B."/>
            <person name="Li W."/>
            <person name="Chen H.Y."/>
            <person name="Chen S.E."/>
            <person name="Zhou L.G."/>
            <person name="Ni X.B."/>
            <person name="Tian J.H."/>
            <person name="Sheng Y."/>
            <person name="Liu T."/>
            <person name="Pan Y.S."/>
            <person name="Xia L.Y."/>
            <person name="Li J."/>
            <person name="Zhao F."/>
            <person name="Cao W.C."/>
        </authorList>
    </citation>
    <scope>NUCLEOTIDE SEQUENCE [LARGE SCALE GENOMIC DNA]</scope>
    <source>
        <strain evidence="2">HaeL-2018</strain>
    </source>
</reference>
<name>A0A9J6G2R7_HAELO</name>
<sequence>MHLGWSALAYSYKYPFNGHSLSQAEANPSVRDCDDSYAIPGLLALALLLAGLCLVVAVRLLLYQTNVTTESTCGTQSCLTLPEIPAHSVDNDTAPCKNFYQYVCGRWTKSHNMSVEDLALKTIVSEAVKVLKIPVDLQSHYNHKPVNFFRTCTSVLSSSNVPGLRRILAEGGITWPDLNPTPDFLNALFFMSLRLFMPVIYTVQFRPPFLYFVPVFQSQYVKEFPAELRILRELIKTRRINNHLRTTYEAFTPVDESRLAEIVEHFENAQAFFNDNIGDFRDIIYPDKSAFLRYTEPVHKSRWDFLLRKYLNTTFNGVHFIIVSRKYFLALFELYKTKGRSRSVTTWRQFVFYVSFITQALSFFKAYTEAVRLQSRL</sequence>
<dbReference type="SUPFAM" id="SSF55486">
    <property type="entry name" value="Metalloproteases ('zincins'), catalytic domain"/>
    <property type="match status" value="1"/>
</dbReference>
<dbReference type="EMBL" id="JABSTR010000006">
    <property type="protein sequence ID" value="KAH9372734.1"/>
    <property type="molecule type" value="Genomic_DNA"/>
</dbReference>
<feature type="transmembrane region" description="Helical" evidence="1">
    <location>
        <begin position="37"/>
        <end position="62"/>
    </location>
</feature>
<dbReference type="PROSITE" id="PS51885">
    <property type="entry name" value="NEPRILYSIN"/>
    <property type="match status" value="1"/>
</dbReference>
<dbReference type="Proteomes" id="UP000821853">
    <property type="component" value="Chromosome 4"/>
</dbReference>
<dbReference type="VEuPathDB" id="VectorBase:HLOH_047987"/>
<dbReference type="GO" id="GO:0006508">
    <property type="term" value="P:proteolysis"/>
    <property type="evidence" value="ECO:0007669"/>
    <property type="project" value="InterPro"/>
</dbReference>
<dbReference type="InterPro" id="IPR000718">
    <property type="entry name" value="Peptidase_M13"/>
</dbReference>
<keyword evidence="1" id="KW-0812">Transmembrane</keyword>
<dbReference type="Gene3D" id="3.40.390.10">
    <property type="entry name" value="Collagenase (Catalytic Domain)"/>
    <property type="match status" value="1"/>
</dbReference>
<protein>
    <recommendedName>
        <fullName evidence="4">Peptidase M13 N-terminal domain-containing protein</fullName>
    </recommendedName>
</protein>
<dbReference type="GO" id="GO:0004222">
    <property type="term" value="F:metalloendopeptidase activity"/>
    <property type="evidence" value="ECO:0007669"/>
    <property type="project" value="InterPro"/>
</dbReference>
<evidence type="ECO:0000313" key="3">
    <source>
        <dbReference type="Proteomes" id="UP000821853"/>
    </source>
</evidence>
<proteinExistence type="predicted"/>
<keyword evidence="3" id="KW-1185">Reference proteome</keyword>